<keyword evidence="9" id="KW-1185">Reference proteome</keyword>
<reference evidence="8 9" key="1">
    <citation type="journal article" date="2018" name="IMA Fungus">
        <title>IMA Genome-F 9: Draft genome sequence of Annulohypoxylon stygium, Aspergillus mulundensis, Berkeleyomyces basicola (syn. Thielaviopsis basicola), Ceratocystis smalleyi, two Cercospora beticola strains, Coleophoma cylindrospora, Fusarium fracticaudum, Phialophora cf. hyalina, and Morchella septimelata.</title>
        <authorList>
            <person name="Wingfield B.D."/>
            <person name="Bills G.F."/>
            <person name="Dong Y."/>
            <person name="Huang W."/>
            <person name="Nel W.J."/>
            <person name="Swalarsk-Parry B.S."/>
            <person name="Vaghefi N."/>
            <person name="Wilken P.M."/>
            <person name="An Z."/>
            <person name="de Beer Z.W."/>
            <person name="De Vos L."/>
            <person name="Chen L."/>
            <person name="Duong T.A."/>
            <person name="Gao Y."/>
            <person name="Hammerbacher A."/>
            <person name="Kikkert J.R."/>
            <person name="Li Y."/>
            <person name="Li H."/>
            <person name="Li K."/>
            <person name="Li Q."/>
            <person name="Liu X."/>
            <person name="Ma X."/>
            <person name="Naidoo K."/>
            <person name="Pethybridge S.J."/>
            <person name="Sun J."/>
            <person name="Steenkamp E.T."/>
            <person name="van der Nest M.A."/>
            <person name="van Wyk S."/>
            <person name="Wingfield M.J."/>
            <person name="Xiong C."/>
            <person name="Yue Q."/>
            <person name="Zhang X."/>
        </authorList>
    </citation>
    <scope>NUCLEOTIDE SEQUENCE [LARGE SCALE GENOMIC DNA]</scope>
    <source>
        <strain evidence="8 9">BP6252</strain>
    </source>
</reference>
<dbReference type="GO" id="GO:0006351">
    <property type="term" value="P:DNA-templated transcription"/>
    <property type="evidence" value="ECO:0007669"/>
    <property type="project" value="InterPro"/>
</dbReference>
<keyword evidence="5" id="KW-0862">Zinc</keyword>
<dbReference type="EMBL" id="PDLM01000004">
    <property type="protein sequence ID" value="RDW79997.1"/>
    <property type="molecule type" value="Genomic_DNA"/>
</dbReference>
<comment type="caution">
    <text evidence="8">The sequence shown here is derived from an EMBL/GenBank/DDBJ whole genome shotgun (WGS) entry which is preliminary data.</text>
</comment>
<evidence type="ECO:0000313" key="9">
    <source>
        <dbReference type="Proteomes" id="UP000256645"/>
    </source>
</evidence>
<dbReference type="GO" id="GO:0000978">
    <property type="term" value="F:RNA polymerase II cis-regulatory region sequence-specific DNA binding"/>
    <property type="evidence" value="ECO:0007669"/>
    <property type="project" value="InterPro"/>
</dbReference>
<dbReference type="GO" id="GO:0000785">
    <property type="term" value="C:chromatin"/>
    <property type="evidence" value="ECO:0007669"/>
    <property type="project" value="TreeGrafter"/>
</dbReference>
<feature type="domain" description="Xylanolytic transcriptional activator regulatory" evidence="7">
    <location>
        <begin position="184"/>
        <end position="247"/>
    </location>
</feature>
<name>A0A3D8S119_9HELO</name>
<sequence length="311" mass="34878">MAAIHARRAKTKAWIATKPPDSQSSDIGSIKFLLNHGTASFIECFSFPPSNERSSSSQAENPEPSYMVNFQEGDNYSFLLDPLENESIDMSVFDDENLIRFLSSPFNQAHQSDDMYASIFLDQTFDPAIDVVEWETPSAASTAMIQSVISKAYALQVNAEELATISRQSNFLFAPSRLQKLKSQYFETWHRNCPILHQASFDLDTAPTPLLLSMTLIGALYSKVDQEASAARTLLDIAEMHVYSVEDLTEEFEVRQTMRVSGSESVLSPLALPHLQAAYLMICAQFWGGNKAARKRAVELRFAVVVKVWWL</sequence>
<protein>
    <recommendedName>
        <fullName evidence="7">Xylanolytic transcriptional activator regulatory domain-containing protein</fullName>
    </recommendedName>
</protein>
<dbReference type="GO" id="GO:0008270">
    <property type="term" value="F:zinc ion binding"/>
    <property type="evidence" value="ECO:0007669"/>
    <property type="project" value="UniProtKB-KW"/>
</dbReference>
<dbReference type="InterPro" id="IPR007219">
    <property type="entry name" value="XnlR_reg_dom"/>
</dbReference>
<evidence type="ECO:0000256" key="1">
    <source>
        <dbReference type="ARBA" id="ARBA00004123"/>
    </source>
</evidence>
<accession>A0A3D8S119</accession>
<evidence type="ECO:0000256" key="6">
    <source>
        <dbReference type="ARBA" id="ARBA00023242"/>
    </source>
</evidence>
<evidence type="ECO:0000256" key="4">
    <source>
        <dbReference type="ARBA" id="ARBA00022771"/>
    </source>
</evidence>
<keyword evidence="2" id="KW-0479">Metal-binding</keyword>
<dbReference type="AlphaFoldDB" id="A0A3D8S119"/>
<dbReference type="GO" id="GO:0005634">
    <property type="term" value="C:nucleus"/>
    <property type="evidence" value="ECO:0007669"/>
    <property type="project" value="UniProtKB-SubCell"/>
</dbReference>
<dbReference type="OrthoDB" id="10018191at2759"/>
<dbReference type="Pfam" id="PF04082">
    <property type="entry name" value="Fungal_trans"/>
    <property type="match status" value="1"/>
</dbReference>
<comment type="subcellular location">
    <subcellularLocation>
        <location evidence="1">Nucleus</location>
    </subcellularLocation>
</comment>
<evidence type="ECO:0000256" key="5">
    <source>
        <dbReference type="ARBA" id="ARBA00022833"/>
    </source>
</evidence>
<dbReference type="PANTHER" id="PTHR40626:SF8">
    <property type="entry name" value="C2H2 FINGER DOMAIN TRANSCRIPTION FACTOR (EUROFUNG)-RELATED"/>
    <property type="match status" value="1"/>
</dbReference>
<dbReference type="PANTHER" id="PTHR40626">
    <property type="entry name" value="MIP31509P"/>
    <property type="match status" value="1"/>
</dbReference>
<dbReference type="GO" id="GO:0000981">
    <property type="term" value="F:DNA-binding transcription factor activity, RNA polymerase II-specific"/>
    <property type="evidence" value="ECO:0007669"/>
    <property type="project" value="InterPro"/>
</dbReference>
<organism evidence="8 9">
    <name type="scientific">Coleophoma cylindrospora</name>
    <dbReference type="NCBI Taxonomy" id="1849047"/>
    <lineage>
        <taxon>Eukaryota</taxon>
        <taxon>Fungi</taxon>
        <taxon>Dikarya</taxon>
        <taxon>Ascomycota</taxon>
        <taxon>Pezizomycotina</taxon>
        <taxon>Leotiomycetes</taxon>
        <taxon>Helotiales</taxon>
        <taxon>Dermateaceae</taxon>
        <taxon>Coleophoma</taxon>
    </lineage>
</organism>
<dbReference type="STRING" id="1849047.A0A3D8S119"/>
<evidence type="ECO:0000256" key="2">
    <source>
        <dbReference type="ARBA" id="ARBA00022723"/>
    </source>
</evidence>
<keyword evidence="6" id="KW-0539">Nucleus</keyword>
<evidence type="ECO:0000313" key="8">
    <source>
        <dbReference type="EMBL" id="RDW79997.1"/>
    </source>
</evidence>
<gene>
    <name evidence="8" type="ORF">BP6252_04635</name>
</gene>
<keyword evidence="3" id="KW-0677">Repeat</keyword>
<dbReference type="Proteomes" id="UP000256645">
    <property type="component" value="Unassembled WGS sequence"/>
</dbReference>
<dbReference type="InterPro" id="IPR051059">
    <property type="entry name" value="VerF-like"/>
</dbReference>
<evidence type="ECO:0000259" key="7">
    <source>
        <dbReference type="Pfam" id="PF04082"/>
    </source>
</evidence>
<keyword evidence="4" id="KW-0863">Zinc-finger</keyword>
<evidence type="ECO:0000256" key="3">
    <source>
        <dbReference type="ARBA" id="ARBA00022737"/>
    </source>
</evidence>
<proteinExistence type="predicted"/>